<dbReference type="RefSeq" id="WP_058507083.1">
    <property type="nucleotide sequence ID" value="NZ_CAAAIK010000006.1"/>
</dbReference>
<dbReference type="PATRIC" id="fig|45073.5.peg.1052"/>
<organism evidence="2 3">
    <name type="scientific">Legionella quinlivanii</name>
    <dbReference type="NCBI Taxonomy" id="45073"/>
    <lineage>
        <taxon>Bacteria</taxon>
        <taxon>Pseudomonadati</taxon>
        <taxon>Pseudomonadota</taxon>
        <taxon>Gammaproteobacteria</taxon>
        <taxon>Legionellales</taxon>
        <taxon>Legionellaceae</taxon>
        <taxon>Legionella</taxon>
    </lineage>
</organism>
<dbReference type="InterPro" id="IPR016024">
    <property type="entry name" value="ARM-type_fold"/>
</dbReference>
<dbReference type="InterPro" id="IPR011989">
    <property type="entry name" value="ARM-like"/>
</dbReference>
<dbReference type="SUPFAM" id="SSF48371">
    <property type="entry name" value="ARM repeat"/>
    <property type="match status" value="2"/>
</dbReference>
<dbReference type="EMBL" id="LNYS01000006">
    <property type="protein sequence ID" value="KTD52152.1"/>
    <property type="molecule type" value="Genomic_DNA"/>
</dbReference>
<dbReference type="OrthoDB" id="9801841at2"/>
<evidence type="ECO:0000313" key="3">
    <source>
        <dbReference type="Proteomes" id="UP000054618"/>
    </source>
</evidence>
<reference evidence="2 3" key="1">
    <citation type="submission" date="2015-11" db="EMBL/GenBank/DDBJ databases">
        <title>Genomic analysis of 38 Legionella species identifies large and diverse effector repertoires.</title>
        <authorList>
            <person name="Burstein D."/>
            <person name="Amaro F."/>
            <person name="Zusman T."/>
            <person name="Lifshitz Z."/>
            <person name="Cohen O."/>
            <person name="Gilbert J.A."/>
            <person name="Pupko T."/>
            <person name="Shuman H.A."/>
            <person name="Segal G."/>
        </authorList>
    </citation>
    <scope>NUCLEOTIDE SEQUENCE [LARGE SCALE GENOMIC DNA]</scope>
    <source>
        <strain evidence="2 3">CDC#1442-AUS-E</strain>
    </source>
</reference>
<sequence>MAQFLGIIKLLVLFQFALIFIFVLAMYFTRGYFHYRAGKTKKLADEIAQRLSACLSEEQELPAKKLREYIKAIDVVLMVLKTMETHHRHEAAFQRFTIYLSHNLLQPAARNLYNSRNWLKRYYAAICLSYGFEKSDEDRLSQLVRDNTLLVSINAASTGIRYQNPIVINQLITSFAKGRHLQQSFFAQISEVSNYDVADIIITRLQIEMEPYTKLFCYRLLKQIPYTRLLDCAIDDLLFDLVDLRIGIIEYLTEVQDERKNQILYDLAFVPQWEVRAAVAKSLARIHNPRSMDILSILLTDPQWWVRVNSATSLYAQGEAGIDILKAQSPENDKFAYETAQRILLSGNRK</sequence>
<keyword evidence="1" id="KW-0472">Membrane</keyword>
<protein>
    <submittedName>
        <fullName evidence="2">HEAT repeat protein</fullName>
    </submittedName>
</protein>
<keyword evidence="1" id="KW-1133">Transmembrane helix</keyword>
<dbReference type="STRING" id="45073.Lqui_0996"/>
<keyword evidence="3" id="KW-1185">Reference proteome</keyword>
<dbReference type="Pfam" id="PF13646">
    <property type="entry name" value="HEAT_2"/>
    <property type="match status" value="1"/>
</dbReference>
<evidence type="ECO:0000256" key="1">
    <source>
        <dbReference type="SAM" id="Phobius"/>
    </source>
</evidence>
<dbReference type="AlphaFoldDB" id="A0A0W0Y5B8"/>
<accession>A0A0W0Y5B8</accession>
<dbReference type="Gene3D" id="1.25.10.10">
    <property type="entry name" value="Leucine-rich Repeat Variant"/>
    <property type="match status" value="1"/>
</dbReference>
<comment type="caution">
    <text evidence="2">The sequence shown here is derived from an EMBL/GenBank/DDBJ whole genome shotgun (WGS) entry which is preliminary data.</text>
</comment>
<feature type="transmembrane region" description="Helical" evidence="1">
    <location>
        <begin position="6"/>
        <end position="29"/>
    </location>
</feature>
<proteinExistence type="predicted"/>
<gene>
    <name evidence="2" type="ORF">Lqui_0996</name>
</gene>
<keyword evidence="1" id="KW-0812">Transmembrane</keyword>
<name>A0A0W0Y5B8_9GAMM</name>
<dbReference type="Proteomes" id="UP000054618">
    <property type="component" value="Unassembled WGS sequence"/>
</dbReference>
<evidence type="ECO:0000313" key="2">
    <source>
        <dbReference type="EMBL" id="KTD52152.1"/>
    </source>
</evidence>